<name>A0A484KB66_9ASTE</name>
<dbReference type="Proteomes" id="UP000595140">
    <property type="component" value="Unassembled WGS sequence"/>
</dbReference>
<sequence>MSPTSFLILFADQVAKNGRFLKVPDFDRLPWWTRQEILVLIQGKRVVEAGAEDPEVETLFDSGKKCGGRGWAVFDFEP</sequence>
<reference evidence="1 2" key="1">
    <citation type="submission" date="2018-04" db="EMBL/GenBank/DDBJ databases">
        <authorList>
            <person name="Vogel A."/>
        </authorList>
    </citation>
    <scope>NUCLEOTIDE SEQUENCE [LARGE SCALE GENOMIC DNA]</scope>
</reference>
<gene>
    <name evidence="1" type="ORF">CCAM_LOCUS822</name>
</gene>
<organism evidence="1 2">
    <name type="scientific">Cuscuta campestris</name>
    <dbReference type="NCBI Taxonomy" id="132261"/>
    <lineage>
        <taxon>Eukaryota</taxon>
        <taxon>Viridiplantae</taxon>
        <taxon>Streptophyta</taxon>
        <taxon>Embryophyta</taxon>
        <taxon>Tracheophyta</taxon>
        <taxon>Spermatophyta</taxon>
        <taxon>Magnoliopsida</taxon>
        <taxon>eudicotyledons</taxon>
        <taxon>Gunneridae</taxon>
        <taxon>Pentapetalae</taxon>
        <taxon>asterids</taxon>
        <taxon>lamiids</taxon>
        <taxon>Solanales</taxon>
        <taxon>Convolvulaceae</taxon>
        <taxon>Cuscuteae</taxon>
        <taxon>Cuscuta</taxon>
        <taxon>Cuscuta subgen. Grammica</taxon>
        <taxon>Cuscuta sect. Cleistogrammica</taxon>
    </lineage>
</organism>
<evidence type="ECO:0000313" key="2">
    <source>
        <dbReference type="Proteomes" id="UP000595140"/>
    </source>
</evidence>
<evidence type="ECO:0000313" key="1">
    <source>
        <dbReference type="EMBL" id="VFQ59046.1"/>
    </source>
</evidence>
<dbReference type="EMBL" id="OOIL02000002">
    <property type="protein sequence ID" value="VFQ59046.1"/>
    <property type="molecule type" value="Genomic_DNA"/>
</dbReference>
<keyword evidence="2" id="KW-1185">Reference proteome</keyword>
<proteinExistence type="predicted"/>
<protein>
    <submittedName>
        <fullName evidence="1">Uncharacterized protein</fullName>
    </submittedName>
</protein>
<accession>A0A484KB66</accession>
<dbReference type="AlphaFoldDB" id="A0A484KB66"/>